<dbReference type="EC" id="2.7.7.6" evidence="2"/>
<name>N0DZF0_9MICO</name>
<feature type="region of interest" description="Disordered" evidence="1">
    <location>
        <begin position="1"/>
        <end position="35"/>
    </location>
</feature>
<dbReference type="STRING" id="1193181.BN10_490003"/>
<comment type="caution">
    <text evidence="2">The sequence shown here is derived from an EMBL/GenBank/DDBJ whole genome shotgun (WGS) entry which is preliminary data.</text>
</comment>
<dbReference type="HOGENOM" id="CLU_1093866_0_0_11"/>
<keyword evidence="2" id="KW-0548">Nucleotidyltransferase</keyword>
<organism evidence="2 3">
    <name type="scientific">Phycicoccus elongatus Lp2</name>
    <dbReference type="NCBI Taxonomy" id="1193181"/>
    <lineage>
        <taxon>Bacteria</taxon>
        <taxon>Bacillati</taxon>
        <taxon>Actinomycetota</taxon>
        <taxon>Actinomycetes</taxon>
        <taxon>Micrococcales</taxon>
        <taxon>Intrasporangiaceae</taxon>
        <taxon>Phycicoccus</taxon>
    </lineage>
</organism>
<dbReference type="OrthoDB" id="4861979at2"/>
<dbReference type="Proteomes" id="UP000013167">
    <property type="component" value="Unassembled WGS sequence"/>
</dbReference>
<dbReference type="EMBL" id="CAIZ01000118">
    <property type="protein sequence ID" value="CCH70033.1"/>
    <property type="molecule type" value="Genomic_DNA"/>
</dbReference>
<proteinExistence type="predicted"/>
<evidence type="ECO:0000313" key="3">
    <source>
        <dbReference type="Proteomes" id="UP000013167"/>
    </source>
</evidence>
<gene>
    <name evidence="2" type="ORF">BN10_490003</name>
</gene>
<keyword evidence="3" id="KW-1185">Reference proteome</keyword>
<dbReference type="RefSeq" id="WP_010849909.1">
    <property type="nucleotide sequence ID" value="NZ_HF570956.1"/>
</dbReference>
<feature type="compositionally biased region" description="Pro residues" evidence="1">
    <location>
        <begin position="1"/>
        <end position="11"/>
    </location>
</feature>
<dbReference type="eggNOG" id="ENOG5034CHG">
    <property type="taxonomic scope" value="Bacteria"/>
</dbReference>
<sequence length="254" mass="25211">MTTPQQPPGPADHPGSDPTGMSALLRSLPDPGPMPDELVKRIQLSLAAETGPFARRDSQETGYAPVADIRGRSRRSGFRPIHWAAAAGLVAVAGGGMLATQGGDMLSALSFGGSSAAGSAAASLSAERAAAGDSAASGIGSPIGVTVVMTGQVVTSTGLASAAQQAMSTGVTPLHDLASESPAIGPIGTEMGARDCATALGVPSDAALVVDLVTHDDSPAAVVVATLGGEHTAYLVRRNCRLGSAELISGPQRL</sequence>
<accession>N0DZF0</accession>
<keyword evidence="2" id="KW-0808">Transferase</keyword>
<dbReference type="AlphaFoldDB" id="N0DZF0"/>
<protein>
    <submittedName>
        <fullName evidence="2">Putative RNA polymerase sigma-70 factor</fullName>
        <ecNumber evidence="2">2.7.7.6</ecNumber>
    </submittedName>
</protein>
<dbReference type="GO" id="GO:0003899">
    <property type="term" value="F:DNA-directed RNA polymerase activity"/>
    <property type="evidence" value="ECO:0007669"/>
    <property type="project" value="UniProtKB-EC"/>
</dbReference>
<reference evidence="2 3" key="1">
    <citation type="journal article" date="2013" name="ISME J.">
        <title>A metabolic model for members of the genus Tetrasphaera involved in enhanced biological phosphorus removal.</title>
        <authorList>
            <person name="Kristiansen R."/>
            <person name="Nguyen H.T.T."/>
            <person name="Saunders A.M."/>
            <person name="Nielsen J.L."/>
            <person name="Wimmer R."/>
            <person name="Le V.Q."/>
            <person name="McIlroy S.J."/>
            <person name="Petrovski S."/>
            <person name="Seviour R.J."/>
            <person name="Calteau A."/>
            <person name="Nielsen K.L."/>
            <person name="Nielsen P.H."/>
        </authorList>
    </citation>
    <scope>NUCLEOTIDE SEQUENCE [LARGE SCALE GENOMIC DNA]</scope>
    <source>
        <strain evidence="2 3">Lp2</strain>
    </source>
</reference>
<evidence type="ECO:0000313" key="2">
    <source>
        <dbReference type="EMBL" id="CCH70033.1"/>
    </source>
</evidence>
<evidence type="ECO:0000256" key="1">
    <source>
        <dbReference type="SAM" id="MobiDB-lite"/>
    </source>
</evidence>